<dbReference type="Proteomes" id="UP001205185">
    <property type="component" value="Unassembled WGS sequence"/>
</dbReference>
<organism evidence="6 7">
    <name type="scientific">Actinokineospora diospyrosa</name>
    <dbReference type="NCBI Taxonomy" id="103728"/>
    <lineage>
        <taxon>Bacteria</taxon>
        <taxon>Bacillati</taxon>
        <taxon>Actinomycetota</taxon>
        <taxon>Actinomycetes</taxon>
        <taxon>Pseudonocardiales</taxon>
        <taxon>Pseudonocardiaceae</taxon>
        <taxon>Actinokineospora</taxon>
    </lineage>
</organism>
<keyword evidence="3" id="KW-0808">Transferase</keyword>
<feature type="domain" description="Carrier" evidence="4">
    <location>
        <begin position="661"/>
        <end position="737"/>
    </location>
</feature>
<dbReference type="InterPro" id="IPR018201">
    <property type="entry name" value="Ketoacyl_synth_AS"/>
</dbReference>
<dbReference type="InterPro" id="IPR009081">
    <property type="entry name" value="PP-bd_ACP"/>
</dbReference>
<dbReference type="Gene3D" id="1.10.1240.100">
    <property type="match status" value="1"/>
</dbReference>
<dbReference type="Pfam" id="PF07993">
    <property type="entry name" value="NAD_binding_4"/>
    <property type="match status" value="1"/>
</dbReference>
<dbReference type="PROSITE" id="PS00606">
    <property type="entry name" value="KS3_1"/>
    <property type="match status" value="1"/>
</dbReference>
<dbReference type="Pfam" id="PF02801">
    <property type="entry name" value="Ketoacyl-synt_C"/>
    <property type="match status" value="1"/>
</dbReference>
<dbReference type="SUPFAM" id="SSF53901">
    <property type="entry name" value="Thiolase-like"/>
    <property type="match status" value="1"/>
</dbReference>
<dbReference type="Pfam" id="PF00109">
    <property type="entry name" value="ketoacyl-synt"/>
    <property type="match status" value="1"/>
</dbReference>
<evidence type="ECO:0000259" key="4">
    <source>
        <dbReference type="PROSITE" id="PS50075"/>
    </source>
</evidence>
<dbReference type="InterPro" id="IPR014030">
    <property type="entry name" value="Ketoacyl_synth_N"/>
</dbReference>
<evidence type="ECO:0000256" key="3">
    <source>
        <dbReference type="ARBA" id="ARBA00022679"/>
    </source>
</evidence>
<proteinExistence type="predicted"/>
<protein>
    <submittedName>
        <fullName evidence="6">Thioester reductase domain-containing protein</fullName>
    </submittedName>
</protein>
<dbReference type="RefSeq" id="WP_253884946.1">
    <property type="nucleotide sequence ID" value="NZ_BAAAVB010000026.1"/>
</dbReference>
<dbReference type="Pfam" id="PF00550">
    <property type="entry name" value="PP-binding"/>
    <property type="match status" value="2"/>
</dbReference>
<dbReference type="EMBL" id="JAMTCO010000001">
    <property type="protein sequence ID" value="MCP2268022.1"/>
    <property type="molecule type" value="Genomic_DNA"/>
</dbReference>
<accession>A0ABT1I5X6</accession>
<dbReference type="Gene3D" id="1.10.1200.10">
    <property type="entry name" value="ACP-like"/>
    <property type="match status" value="2"/>
</dbReference>
<evidence type="ECO:0000256" key="2">
    <source>
        <dbReference type="ARBA" id="ARBA00022553"/>
    </source>
</evidence>
<dbReference type="InterPro" id="IPR020841">
    <property type="entry name" value="PKS_Beta-ketoAc_synthase_dom"/>
</dbReference>
<dbReference type="SUPFAM" id="SSF47336">
    <property type="entry name" value="ACP-like"/>
    <property type="match status" value="2"/>
</dbReference>
<keyword evidence="7" id="KW-1185">Reference proteome</keyword>
<dbReference type="CDD" id="cd00833">
    <property type="entry name" value="PKS"/>
    <property type="match status" value="1"/>
</dbReference>
<keyword evidence="2" id="KW-0597">Phosphoprotein</keyword>
<feature type="domain" description="Ketosynthase family 3 (KS3)" evidence="5">
    <location>
        <begin position="4"/>
        <end position="429"/>
    </location>
</feature>
<dbReference type="SMART" id="SM00825">
    <property type="entry name" value="PKS_KS"/>
    <property type="match status" value="1"/>
</dbReference>
<name>A0ABT1I5X6_9PSEU</name>
<dbReference type="PANTHER" id="PTHR43775">
    <property type="entry name" value="FATTY ACID SYNTHASE"/>
    <property type="match status" value="1"/>
</dbReference>
<dbReference type="NCBIfam" id="TIGR01746">
    <property type="entry name" value="Thioester-redct"/>
    <property type="match status" value="1"/>
</dbReference>
<dbReference type="InterPro" id="IPR050091">
    <property type="entry name" value="PKS_NRPS_Biosynth_Enz"/>
</dbReference>
<dbReference type="Gene3D" id="3.40.47.10">
    <property type="match status" value="1"/>
</dbReference>
<dbReference type="InterPro" id="IPR036291">
    <property type="entry name" value="NAD(P)-bd_dom_sf"/>
</dbReference>
<reference evidence="6 7" key="1">
    <citation type="submission" date="2022-06" db="EMBL/GenBank/DDBJ databases">
        <title>Genomic Encyclopedia of Archaeal and Bacterial Type Strains, Phase II (KMG-II): from individual species to whole genera.</title>
        <authorList>
            <person name="Goeker M."/>
        </authorList>
    </citation>
    <scope>NUCLEOTIDE SEQUENCE [LARGE SCALE GENOMIC DNA]</scope>
    <source>
        <strain evidence="6 7">DSM 44255</strain>
    </source>
</reference>
<gene>
    <name evidence="6" type="ORF">LV75_000504</name>
</gene>
<dbReference type="PANTHER" id="PTHR43775:SF37">
    <property type="entry name" value="SI:DKEY-61P9.11"/>
    <property type="match status" value="1"/>
</dbReference>
<dbReference type="InterPro" id="IPR014031">
    <property type="entry name" value="Ketoacyl_synth_C"/>
</dbReference>
<dbReference type="InterPro" id="IPR013120">
    <property type="entry name" value="FAR_NAD-bd"/>
</dbReference>
<dbReference type="SUPFAM" id="SSF51735">
    <property type="entry name" value="NAD(P)-binding Rossmann-fold domains"/>
    <property type="match status" value="1"/>
</dbReference>
<evidence type="ECO:0000259" key="5">
    <source>
        <dbReference type="PROSITE" id="PS52004"/>
    </source>
</evidence>
<dbReference type="InterPro" id="IPR010080">
    <property type="entry name" value="Thioester_reductase-like_dom"/>
</dbReference>
<dbReference type="InterPro" id="IPR016039">
    <property type="entry name" value="Thiolase-like"/>
</dbReference>
<sequence length="1233" mass="128933">MSAPTDIAVIGVGARFPDAPDATTFWANIAAAAVAMREVDEQALAAAGIRAAERTADFVPVAARLPSAADFAAEFFGYSPAEAETIDPQQRLFLEVCHEALEAAGQPSRPGGPVTGVFAGCHTTPYSAALLAAKAGRDGWLAAFDDMALHLGGLGDFLTARVGYKLGLRGPTVGVQTACSSALYAVHLAVLSLLSGETDIALAGGATVLDPMVGYRYEPGGVLSRDGYCRAFDASSTGTVFSSGVGVVALRRLGDALADGDPVLAVVKGSAVGNDGADRPGFTAPSPGGVASVVSAALSVAGVSADQLAYVEAHGTGTALGDQIELRGLIEGTRASTSRTGFARLGSVKANIGHTGPAAGIAGLIKAVEVVRTGALPPHPLFETPRHPGLLAESPFHLSAEPGTAAPDPHALVNSMGFGGTNAVVVLGPPPAPTRPSAPATDRVRLVLSARTRTELDAMSKRLADVLAEGGLPVGDVAHTLRVGRASFDERRVVTAEPGRLAAALRLPRPPLVRTQRATAGVRVAVVAPEGVDLPADLLARLAIAFRSAPEVLHGDPEVAPANGFTAFIGYPNPITKANGHALALPATEDAVDELVTAAWLFGVDVDWSAIAGDTGRRVVLPGYPMVRKRYWALDRITTLADGGVAPAAEAPKPAAARVTETGDPVEADLLDVWREVFGVPTVGLDDEFGALGGTSLMSVGMVLAVQQRHGVLVNLHRAGGSQATVRRVAEIVRTLTAGGAGESEQTDAALIDADLALPLGELAAEPDHPRPDLLLTGATGFVGSFLLHELLLASTGRVYCLVRAKTEDEGWERLRASAAKYALPTPDRDRVHVVPGDLADFGTLGDGYRGGELVARVGRVVHGAARVIFTEPYRVLREDNVLPMLDLVRWMRGHGIRDIGFVSTLAATHYALGSDRLHLETRDQPLDPKQGGYGTSKWVGERLLERAERDGMRVRVFRPGFILGSTSTGACNASDLIWPILGAGLVLGAHPVDDRILPMAPIDVVTRAIAELSLSEVSVGRAYHLVAPRSPRQRRLFTALADAGRATKPMELGEWKRQLAERAVATGSALLSTAAALYDLEANDLNEDDVEAAAWQPWLAATGLSPEPTGDVLDRGLRFLAEHEARFTDLAPPPVHLDGVSTVDVEAGTDGDDAVLGDLLGVITSLAEEPITVDTDLFDRGVMSSLLSLDVVVHIETAYGVRVSGEDLDRENFRTVRTAAALVRKLREEVPA</sequence>
<dbReference type="PROSITE" id="PS52004">
    <property type="entry name" value="KS3_2"/>
    <property type="match status" value="1"/>
</dbReference>
<dbReference type="InterPro" id="IPR036736">
    <property type="entry name" value="ACP-like_sf"/>
</dbReference>
<evidence type="ECO:0000313" key="7">
    <source>
        <dbReference type="Proteomes" id="UP001205185"/>
    </source>
</evidence>
<dbReference type="Pfam" id="PF22621">
    <property type="entry name" value="CurL-like_PKS_C"/>
    <property type="match status" value="1"/>
</dbReference>
<keyword evidence="1" id="KW-0596">Phosphopantetheine</keyword>
<comment type="caution">
    <text evidence="6">The sequence shown here is derived from an EMBL/GenBank/DDBJ whole genome shotgun (WGS) entry which is preliminary data.</text>
</comment>
<evidence type="ECO:0000256" key="1">
    <source>
        <dbReference type="ARBA" id="ARBA00022450"/>
    </source>
</evidence>
<evidence type="ECO:0000313" key="6">
    <source>
        <dbReference type="EMBL" id="MCP2268022.1"/>
    </source>
</evidence>
<dbReference type="Gene3D" id="3.40.50.720">
    <property type="entry name" value="NAD(P)-binding Rossmann-like Domain"/>
    <property type="match status" value="1"/>
</dbReference>
<feature type="domain" description="Carrier" evidence="4">
    <location>
        <begin position="1147"/>
        <end position="1228"/>
    </location>
</feature>
<dbReference type="PROSITE" id="PS50075">
    <property type="entry name" value="CARRIER"/>
    <property type="match status" value="2"/>
</dbReference>